<organism evidence="3 4">
    <name type="scientific">Suillus fuscotomentosus</name>
    <dbReference type="NCBI Taxonomy" id="1912939"/>
    <lineage>
        <taxon>Eukaryota</taxon>
        <taxon>Fungi</taxon>
        <taxon>Dikarya</taxon>
        <taxon>Basidiomycota</taxon>
        <taxon>Agaricomycotina</taxon>
        <taxon>Agaricomycetes</taxon>
        <taxon>Agaricomycetidae</taxon>
        <taxon>Boletales</taxon>
        <taxon>Suillineae</taxon>
        <taxon>Suillaceae</taxon>
        <taxon>Suillus</taxon>
    </lineage>
</organism>
<dbReference type="InterPro" id="IPR035979">
    <property type="entry name" value="RBD_domain_sf"/>
</dbReference>
<gene>
    <name evidence="3" type="ORF">F5891DRAFT_987582</name>
</gene>
<dbReference type="RefSeq" id="XP_041217344.1">
    <property type="nucleotide sequence ID" value="XM_041377922.1"/>
</dbReference>
<dbReference type="InterPro" id="IPR000504">
    <property type="entry name" value="RRM_dom"/>
</dbReference>
<sequence length="500" mass="54854">MAPAANNKTSSPSAGKNSDARRNLYVLGLPFDLTNTVMHAVILATVDNASRCRGFVVMSSHEEAKRAMSFLDDADRTMMLASSNPSSLPEMEFDHQPAPPTISSPQCAFLEASDLHRLFYTFGLIKEVKLMDSAMLGNGTTTALVEYVNVFDAQEAKEALQRQFFGTSRLEVQFIQDNIYPVNSTAAAYAQSPMLPKTSDAGLNPCAAPFVFGSRHLPPLASGLSAVAHDSFVNDLNLANRPSLHWLTPAERPSSGSTLVVELRLNSVYVDFCDWPLLRMDVEFNIDPDEFQARKRRRMSTMTTSLPPPPKVAPTSAPGVHKIATFLPGRLEFEHELDNEAEDLVKDLEFGICHARGGDQIMEDENGPDVRARARMQEERKTVAGSRNSSQPPVNGVSGNGHLSMNVSSSKAEIVKLTRNCAVTLATHLLPWLRNIILSAFPMSIILPDPHLHKFDSIPEMGPIPPVLSDFASCLKSADLRNNLYQYLLNCGTPSFLTTL</sequence>
<dbReference type="GO" id="GO:0003723">
    <property type="term" value="F:RNA binding"/>
    <property type="evidence" value="ECO:0007669"/>
    <property type="project" value="InterPro"/>
</dbReference>
<dbReference type="GeneID" id="64672220"/>
<dbReference type="Gene3D" id="3.30.70.330">
    <property type="match status" value="1"/>
</dbReference>
<keyword evidence="4" id="KW-1185">Reference proteome</keyword>
<dbReference type="Pfam" id="PF22941">
    <property type="entry name" value="TADA2A-like_3rd"/>
    <property type="match status" value="1"/>
</dbReference>
<dbReference type="InterPro" id="IPR012677">
    <property type="entry name" value="Nucleotide-bd_a/b_plait_sf"/>
</dbReference>
<comment type="caution">
    <text evidence="3">The sequence shown here is derived from an EMBL/GenBank/DDBJ whole genome shotgun (WGS) entry which is preliminary data.</text>
</comment>
<protein>
    <recommendedName>
        <fullName evidence="2">RRM domain-containing protein</fullName>
    </recommendedName>
</protein>
<dbReference type="InterPro" id="IPR055141">
    <property type="entry name" value="TADA2A_B-like_dom"/>
</dbReference>
<proteinExistence type="predicted"/>
<feature type="region of interest" description="Disordered" evidence="1">
    <location>
        <begin position="299"/>
        <end position="318"/>
    </location>
</feature>
<dbReference type="EMBL" id="JABBWK010000168">
    <property type="protein sequence ID" value="KAG1889025.1"/>
    <property type="molecule type" value="Genomic_DNA"/>
</dbReference>
<dbReference type="SMART" id="SM00360">
    <property type="entry name" value="RRM"/>
    <property type="match status" value="2"/>
</dbReference>
<evidence type="ECO:0000259" key="2">
    <source>
        <dbReference type="SMART" id="SM00360"/>
    </source>
</evidence>
<dbReference type="InterPro" id="IPR007196">
    <property type="entry name" value="CCR4-Not_Not1_C"/>
</dbReference>
<accession>A0AAD4DS20</accession>
<evidence type="ECO:0000313" key="3">
    <source>
        <dbReference type="EMBL" id="KAG1889025.1"/>
    </source>
</evidence>
<dbReference type="AlphaFoldDB" id="A0AAD4DS20"/>
<feature type="domain" description="RRM" evidence="2">
    <location>
        <begin position="23"/>
        <end position="81"/>
    </location>
</feature>
<dbReference type="Pfam" id="PF04054">
    <property type="entry name" value="Not1"/>
    <property type="match status" value="1"/>
</dbReference>
<reference evidence="3" key="1">
    <citation type="journal article" date="2020" name="New Phytol.">
        <title>Comparative genomics reveals dynamic genome evolution in host specialist ectomycorrhizal fungi.</title>
        <authorList>
            <person name="Lofgren L.A."/>
            <person name="Nguyen N.H."/>
            <person name="Vilgalys R."/>
            <person name="Ruytinx J."/>
            <person name="Liao H.L."/>
            <person name="Branco S."/>
            <person name="Kuo A."/>
            <person name="LaButti K."/>
            <person name="Lipzen A."/>
            <person name="Andreopoulos W."/>
            <person name="Pangilinan J."/>
            <person name="Riley R."/>
            <person name="Hundley H."/>
            <person name="Na H."/>
            <person name="Barry K."/>
            <person name="Grigoriev I.V."/>
            <person name="Stajich J.E."/>
            <person name="Kennedy P.G."/>
        </authorList>
    </citation>
    <scope>NUCLEOTIDE SEQUENCE</scope>
    <source>
        <strain evidence="3">FC203</strain>
    </source>
</reference>
<feature type="region of interest" description="Disordered" evidence="1">
    <location>
        <begin position="379"/>
        <end position="401"/>
    </location>
</feature>
<evidence type="ECO:0000256" key="1">
    <source>
        <dbReference type="SAM" id="MobiDB-lite"/>
    </source>
</evidence>
<dbReference type="Pfam" id="PF00076">
    <property type="entry name" value="RRM_1"/>
    <property type="match status" value="1"/>
</dbReference>
<name>A0AAD4DS20_9AGAM</name>
<dbReference type="CDD" id="cd00590">
    <property type="entry name" value="RRM_SF"/>
    <property type="match status" value="2"/>
</dbReference>
<feature type="domain" description="RRM" evidence="2">
    <location>
        <begin position="104"/>
        <end position="173"/>
    </location>
</feature>
<dbReference type="SUPFAM" id="SSF54928">
    <property type="entry name" value="RNA-binding domain, RBD"/>
    <property type="match status" value="2"/>
</dbReference>
<evidence type="ECO:0000313" key="4">
    <source>
        <dbReference type="Proteomes" id="UP001195769"/>
    </source>
</evidence>
<dbReference type="Proteomes" id="UP001195769">
    <property type="component" value="Unassembled WGS sequence"/>
</dbReference>